<dbReference type="InterPro" id="IPR036236">
    <property type="entry name" value="Znf_C2H2_sf"/>
</dbReference>
<gene>
    <name evidence="4" type="ORF">BU14_0082s0044</name>
</gene>
<dbReference type="EMBL" id="KV918794">
    <property type="protein sequence ID" value="OSX79279.1"/>
    <property type="molecule type" value="Genomic_DNA"/>
</dbReference>
<evidence type="ECO:0000256" key="1">
    <source>
        <dbReference type="PROSITE-ProRule" id="PRU00042"/>
    </source>
</evidence>
<dbReference type="PROSITE" id="PS00028">
    <property type="entry name" value="ZINC_FINGER_C2H2_1"/>
    <property type="match status" value="1"/>
</dbReference>
<reference evidence="4 5" key="1">
    <citation type="submission" date="2017-03" db="EMBL/GenBank/DDBJ databases">
        <title>WGS assembly of Porphyra umbilicalis.</title>
        <authorList>
            <person name="Brawley S.H."/>
            <person name="Blouin N.A."/>
            <person name="Ficko-Blean E."/>
            <person name="Wheeler G.L."/>
            <person name="Lohr M."/>
            <person name="Goodson H.V."/>
            <person name="Jenkins J.W."/>
            <person name="Blaby-Haas C.E."/>
            <person name="Helliwell K.E."/>
            <person name="Chan C."/>
            <person name="Marriage T."/>
            <person name="Bhattacharya D."/>
            <person name="Klein A.S."/>
            <person name="Badis Y."/>
            <person name="Brodie J."/>
            <person name="Cao Y."/>
            <person name="Collen J."/>
            <person name="Dittami S.M."/>
            <person name="Gachon C.M."/>
            <person name="Green B.R."/>
            <person name="Karpowicz S."/>
            <person name="Kim J.W."/>
            <person name="Kudahl U."/>
            <person name="Lin S."/>
            <person name="Michel G."/>
            <person name="Mittag M."/>
            <person name="Olson B.J."/>
            <person name="Pangilinan J."/>
            <person name="Peng Y."/>
            <person name="Qiu H."/>
            <person name="Shu S."/>
            <person name="Singer J.T."/>
            <person name="Smith A.G."/>
            <person name="Sprecher B.N."/>
            <person name="Wagner V."/>
            <person name="Wang W."/>
            <person name="Wang Z.-Y."/>
            <person name="Yan J."/>
            <person name="Yarish C."/>
            <person name="Zoeuner-Riek S."/>
            <person name="Zhuang Y."/>
            <person name="Zou Y."/>
            <person name="Lindquist E.A."/>
            <person name="Grimwood J."/>
            <person name="Barry K."/>
            <person name="Rokhsar D.S."/>
            <person name="Schmutz J."/>
            <person name="Stiller J.W."/>
            <person name="Grossman A.R."/>
            <person name="Prochnik S.E."/>
        </authorList>
    </citation>
    <scope>NUCLEOTIDE SEQUENCE [LARGE SCALE GENOMIC DNA]</scope>
    <source>
        <strain evidence="4">4086291</strain>
    </source>
</reference>
<dbReference type="InterPro" id="IPR013087">
    <property type="entry name" value="Znf_C2H2_type"/>
</dbReference>
<sequence length="325" mass="34197">MDMATFEVLSLGQDDQGKVFLAWFGYNPAGVLQKHGFSIFQRPPRPGGDAMLLLSFRSIKVREQGSAAPPGFGAAPGAGPLGVSLAKLFSFSLGSYGEAIVPSPMLTSAPGRDGQPAREVAHSAGPPSCRQEFSLADPAAHWRLRTIVADALRTRTRHVSWLHGGELAGVGVGSTTTTAVGAARWHERYPPRLALTAPPLATAGVGVATTGGGNDAGAAGTQRRGVRYWCPVRGCGYSTPRRYNLKIHSGKHGTATPFHCPIPGCTKRFKWRSSLLHHFDSRAHATLPGWPGASAADEVPQAPGAGEATANGYTNGYWWTGAPPS</sequence>
<name>A0A1X6PEI0_PORUM</name>
<protein>
    <recommendedName>
        <fullName evidence="3">C2H2-type domain-containing protein</fullName>
    </recommendedName>
</protein>
<dbReference type="AlphaFoldDB" id="A0A1X6PEI0"/>
<accession>A0A1X6PEI0</accession>
<evidence type="ECO:0000313" key="5">
    <source>
        <dbReference type="Proteomes" id="UP000218209"/>
    </source>
</evidence>
<dbReference type="Gene3D" id="3.30.160.60">
    <property type="entry name" value="Classic Zinc Finger"/>
    <property type="match status" value="1"/>
</dbReference>
<keyword evidence="1" id="KW-0479">Metal-binding</keyword>
<feature type="region of interest" description="Disordered" evidence="2">
    <location>
        <begin position="108"/>
        <end position="130"/>
    </location>
</feature>
<dbReference type="OrthoDB" id="4748970at2759"/>
<organism evidence="4 5">
    <name type="scientific">Porphyra umbilicalis</name>
    <name type="common">Purple laver</name>
    <name type="synonym">Red alga</name>
    <dbReference type="NCBI Taxonomy" id="2786"/>
    <lineage>
        <taxon>Eukaryota</taxon>
        <taxon>Rhodophyta</taxon>
        <taxon>Bangiophyceae</taxon>
        <taxon>Bangiales</taxon>
        <taxon>Bangiaceae</taxon>
        <taxon>Porphyra</taxon>
    </lineage>
</organism>
<dbReference type="GO" id="GO:0008270">
    <property type="term" value="F:zinc ion binding"/>
    <property type="evidence" value="ECO:0007669"/>
    <property type="project" value="UniProtKB-KW"/>
</dbReference>
<keyword evidence="1" id="KW-0863">Zinc-finger</keyword>
<dbReference type="SMART" id="SM00355">
    <property type="entry name" value="ZnF_C2H2"/>
    <property type="match status" value="2"/>
</dbReference>
<proteinExistence type="predicted"/>
<dbReference type="PROSITE" id="PS50157">
    <property type="entry name" value="ZINC_FINGER_C2H2_2"/>
    <property type="match status" value="1"/>
</dbReference>
<feature type="domain" description="C2H2-type" evidence="3">
    <location>
        <begin position="258"/>
        <end position="285"/>
    </location>
</feature>
<keyword evidence="1" id="KW-0862">Zinc</keyword>
<dbReference type="SUPFAM" id="SSF57667">
    <property type="entry name" value="beta-beta-alpha zinc fingers"/>
    <property type="match status" value="1"/>
</dbReference>
<keyword evidence="5" id="KW-1185">Reference proteome</keyword>
<dbReference type="Proteomes" id="UP000218209">
    <property type="component" value="Unassembled WGS sequence"/>
</dbReference>
<evidence type="ECO:0000313" key="4">
    <source>
        <dbReference type="EMBL" id="OSX79279.1"/>
    </source>
</evidence>
<evidence type="ECO:0000259" key="3">
    <source>
        <dbReference type="PROSITE" id="PS50157"/>
    </source>
</evidence>
<evidence type="ECO:0000256" key="2">
    <source>
        <dbReference type="SAM" id="MobiDB-lite"/>
    </source>
</evidence>